<dbReference type="GO" id="GO:0003824">
    <property type="term" value="F:catalytic activity"/>
    <property type="evidence" value="ECO:0007669"/>
    <property type="project" value="InterPro"/>
</dbReference>
<dbReference type="Pfam" id="PF03473">
    <property type="entry name" value="MOSC"/>
    <property type="match status" value="1"/>
</dbReference>
<proteinExistence type="predicted"/>
<dbReference type="InterPro" id="IPR011037">
    <property type="entry name" value="Pyrv_Knase-like_insert_dom_sf"/>
</dbReference>
<dbReference type="SUPFAM" id="SSF50800">
    <property type="entry name" value="PK beta-barrel domain-like"/>
    <property type="match status" value="1"/>
</dbReference>
<feature type="domain" description="MOSC" evidence="1">
    <location>
        <begin position="113"/>
        <end position="270"/>
    </location>
</feature>
<dbReference type="Proteomes" id="UP000004728">
    <property type="component" value="Unassembled WGS sequence"/>
</dbReference>
<protein>
    <submittedName>
        <fullName evidence="2">MOSC domain-containing protein</fullName>
    </submittedName>
</protein>
<dbReference type="GO" id="GO:0030151">
    <property type="term" value="F:molybdenum ion binding"/>
    <property type="evidence" value="ECO:0007669"/>
    <property type="project" value="InterPro"/>
</dbReference>
<evidence type="ECO:0000313" key="3">
    <source>
        <dbReference type="Proteomes" id="UP000004728"/>
    </source>
</evidence>
<dbReference type="SUPFAM" id="SSF141673">
    <property type="entry name" value="MOSC N-terminal domain-like"/>
    <property type="match status" value="1"/>
</dbReference>
<evidence type="ECO:0000259" key="1">
    <source>
        <dbReference type="PROSITE" id="PS51340"/>
    </source>
</evidence>
<dbReference type="OrthoDB" id="581532at2"/>
<dbReference type="STRING" id="983920.Y88_0178"/>
<evidence type="ECO:0000313" key="2">
    <source>
        <dbReference type="EMBL" id="EGD58126.1"/>
    </source>
</evidence>
<name>F1ZAT5_9SPHN</name>
<dbReference type="RefSeq" id="WP_008067344.1">
    <property type="nucleotide sequence ID" value="NZ_AQWK01000006.1"/>
</dbReference>
<dbReference type="PROSITE" id="PS51340">
    <property type="entry name" value="MOSC"/>
    <property type="match status" value="1"/>
</dbReference>
<keyword evidence="3" id="KW-1185">Reference proteome</keyword>
<dbReference type="FunCoup" id="F1ZAT5">
    <property type="interactions" value="210"/>
</dbReference>
<dbReference type="EMBL" id="AEWJ01000044">
    <property type="protein sequence ID" value="EGD58126.1"/>
    <property type="molecule type" value="Genomic_DNA"/>
</dbReference>
<dbReference type="InParanoid" id="F1ZAT5"/>
<dbReference type="InterPro" id="IPR005303">
    <property type="entry name" value="MOCOS_middle"/>
</dbReference>
<dbReference type="Pfam" id="PF03476">
    <property type="entry name" value="MOSC_N"/>
    <property type="match status" value="1"/>
</dbReference>
<accession>F1ZAT5</accession>
<dbReference type="GO" id="GO:0030170">
    <property type="term" value="F:pyridoxal phosphate binding"/>
    <property type="evidence" value="ECO:0007669"/>
    <property type="project" value="InterPro"/>
</dbReference>
<dbReference type="PANTHER" id="PTHR14237:SF19">
    <property type="entry name" value="MITOCHONDRIAL AMIDOXIME REDUCING COMPONENT 1"/>
    <property type="match status" value="1"/>
</dbReference>
<dbReference type="HOGENOM" id="CLU_028286_0_1_5"/>
<sequence length="271" mass="29209">MHVSGLYLYPVKSLGGGALDRATVEPMGLSGDRRWMVTNPVGRFLTRRELPAMARLSAAVTDFGLVLSHPEAGDHAVAIPGEGDWHDVQVWRDHLDARDAGGDVAQWLSGVLGRDVRLVWMPETVRRPVDPAFAQVDDRVSFADGFPLLITTVESLDALNARLPAPIPMARFRPNLVLSGVSGAFAEDEWNVLRIGTLTLRVVKPCTRCVITTQDVDSGAIAYPGEPLRTLRAMGRIMPGKGKAGESIFGQNAIPDATATIAVGDRVEILA</sequence>
<dbReference type="PANTHER" id="PTHR14237">
    <property type="entry name" value="MOLYBDOPTERIN COFACTOR SULFURASE MOSC"/>
    <property type="match status" value="1"/>
</dbReference>
<reference evidence="2 3" key="1">
    <citation type="journal article" date="2012" name="J. Bacteriol.">
        <title>Draft Genome Sequence of Novosphingobium nitrogenifigens Y88T.</title>
        <authorList>
            <person name="Strabala T.J."/>
            <person name="Macdonald L."/>
            <person name="Liu V."/>
            <person name="Smit A.M."/>
        </authorList>
    </citation>
    <scope>NUCLEOTIDE SEQUENCE [LARGE SCALE GENOMIC DNA]</scope>
    <source>
        <strain evidence="2 3">DSM 19370</strain>
    </source>
</reference>
<gene>
    <name evidence="2" type="ORF">Y88_0178</name>
</gene>
<dbReference type="eggNOG" id="COG3217">
    <property type="taxonomic scope" value="Bacteria"/>
</dbReference>
<dbReference type="AlphaFoldDB" id="F1ZAT5"/>
<comment type="caution">
    <text evidence="2">The sequence shown here is derived from an EMBL/GenBank/DDBJ whole genome shotgun (WGS) entry which is preliminary data.</text>
</comment>
<organism evidence="2 3">
    <name type="scientific">Novosphingobium nitrogenifigens DSM 19370</name>
    <dbReference type="NCBI Taxonomy" id="983920"/>
    <lineage>
        <taxon>Bacteria</taxon>
        <taxon>Pseudomonadati</taxon>
        <taxon>Pseudomonadota</taxon>
        <taxon>Alphaproteobacteria</taxon>
        <taxon>Sphingomonadales</taxon>
        <taxon>Sphingomonadaceae</taxon>
        <taxon>Novosphingobium</taxon>
    </lineage>
</organism>
<dbReference type="InterPro" id="IPR005302">
    <property type="entry name" value="MoCF_Sase_C"/>
</dbReference>